<dbReference type="GO" id="GO:0046930">
    <property type="term" value="C:pore complex"/>
    <property type="evidence" value="ECO:0007669"/>
    <property type="project" value="UniProtKB-KW"/>
</dbReference>
<keyword evidence="3" id="KW-0626">Porin</keyword>
<accession>R7Z423</accession>
<dbReference type="STRING" id="1168221.R7Z423"/>
<dbReference type="OMA" id="FKQPAFH"/>
<keyword evidence="2" id="KW-0812">Transmembrane</keyword>
<dbReference type="HOGENOM" id="CLU_044399_0_0_1"/>
<feature type="region of interest" description="Disordered" evidence="4">
    <location>
        <begin position="1"/>
        <end position="33"/>
    </location>
</feature>
<keyword evidence="2" id="KW-1134">Transmembrane beta strand</keyword>
<comment type="similarity">
    <text evidence="1">Belongs to the eukaryotic mitochondrial porin family.</text>
</comment>
<dbReference type="AlphaFoldDB" id="R7Z423"/>
<dbReference type="GO" id="GO:0008308">
    <property type="term" value="F:voltage-gated monoatomic anion channel activity"/>
    <property type="evidence" value="ECO:0007669"/>
    <property type="project" value="InterPro"/>
</dbReference>
<evidence type="ECO:0000313" key="5">
    <source>
        <dbReference type="EMBL" id="EON68853.1"/>
    </source>
</evidence>
<evidence type="ECO:0000256" key="4">
    <source>
        <dbReference type="SAM" id="MobiDB-lite"/>
    </source>
</evidence>
<dbReference type="GO" id="GO:0015288">
    <property type="term" value="F:porin activity"/>
    <property type="evidence" value="ECO:0007669"/>
    <property type="project" value="UniProtKB-KW"/>
</dbReference>
<organism evidence="5 6">
    <name type="scientific">Coniosporium apollinis (strain CBS 100218)</name>
    <name type="common">Rock-inhabiting black yeast</name>
    <dbReference type="NCBI Taxonomy" id="1168221"/>
    <lineage>
        <taxon>Eukaryota</taxon>
        <taxon>Fungi</taxon>
        <taxon>Dikarya</taxon>
        <taxon>Ascomycota</taxon>
        <taxon>Pezizomycotina</taxon>
        <taxon>Dothideomycetes</taxon>
        <taxon>Dothideomycetes incertae sedis</taxon>
        <taxon>Coniosporium</taxon>
    </lineage>
</organism>
<keyword evidence="3" id="KW-0813">Transport</keyword>
<dbReference type="GO" id="GO:0005741">
    <property type="term" value="C:mitochondrial outer membrane"/>
    <property type="evidence" value="ECO:0007669"/>
    <property type="project" value="InterPro"/>
</dbReference>
<evidence type="ECO:0000313" key="6">
    <source>
        <dbReference type="Proteomes" id="UP000016924"/>
    </source>
</evidence>
<dbReference type="EMBL" id="JH767602">
    <property type="protein sequence ID" value="EON68853.1"/>
    <property type="molecule type" value="Genomic_DNA"/>
</dbReference>
<dbReference type="PANTHER" id="PTHR11743:SF70">
    <property type="entry name" value="GH26960P-RELATED"/>
    <property type="match status" value="1"/>
</dbReference>
<proteinExistence type="inferred from homology"/>
<dbReference type="RefSeq" id="XP_007784170.1">
    <property type="nucleotide sequence ID" value="XM_007785980.1"/>
</dbReference>
<dbReference type="Gene3D" id="2.40.160.10">
    <property type="entry name" value="Porin"/>
    <property type="match status" value="1"/>
</dbReference>
<dbReference type="CDD" id="cd07306">
    <property type="entry name" value="Porin3_VDAC"/>
    <property type="match status" value="1"/>
</dbReference>
<dbReference type="PROSITE" id="PS00558">
    <property type="entry name" value="EUKARYOTIC_PORIN"/>
    <property type="match status" value="1"/>
</dbReference>
<gene>
    <name evidence="5" type="ORF">W97_08111</name>
</gene>
<evidence type="ECO:0000256" key="1">
    <source>
        <dbReference type="ARBA" id="ARBA00007780"/>
    </source>
</evidence>
<dbReference type="eggNOG" id="KOG3126">
    <property type="taxonomic scope" value="Eukaryota"/>
</dbReference>
<keyword evidence="6" id="KW-1185">Reference proteome</keyword>
<dbReference type="Proteomes" id="UP000016924">
    <property type="component" value="Unassembled WGS sequence"/>
</dbReference>
<reference evidence="6" key="1">
    <citation type="submission" date="2012-06" db="EMBL/GenBank/DDBJ databases">
        <title>The genome sequence of Coniosporium apollinis CBS 100218.</title>
        <authorList>
            <consortium name="The Broad Institute Genome Sequencing Platform"/>
            <person name="Cuomo C."/>
            <person name="Gorbushina A."/>
            <person name="Noack S."/>
            <person name="Walker B."/>
            <person name="Young S.K."/>
            <person name="Zeng Q."/>
            <person name="Gargeya S."/>
            <person name="Fitzgerald M."/>
            <person name="Haas B."/>
            <person name="Abouelleil A."/>
            <person name="Alvarado L."/>
            <person name="Arachchi H.M."/>
            <person name="Berlin A.M."/>
            <person name="Chapman S.B."/>
            <person name="Goldberg J."/>
            <person name="Griggs A."/>
            <person name="Gujja S."/>
            <person name="Hansen M."/>
            <person name="Howarth C."/>
            <person name="Imamovic A."/>
            <person name="Larimer J."/>
            <person name="McCowan C."/>
            <person name="Montmayeur A."/>
            <person name="Murphy C."/>
            <person name="Neiman D."/>
            <person name="Pearson M."/>
            <person name="Priest M."/>
            <person name="Roberts A."/>
            <person name="Saif S."/>
            <person name="Shea T."/>
            <person name="Sisk P."/>
            <person name="Sykes S."/>
            <person name="Wortman J."/>
            <person name="Nusbaum C."/>
            <person name="Birren B."/>
        </authorList>
    </citation>
    <scope>NUCLEOTIDE SEQUENCE [LARGE SCALE GENOMIC DNA]</scope>
    <source>
        <strain evidence="6">CBS 100218</strain>
    </source>
</reference>
<keyword evidence="3" id="KW-0406">Ion transport</keyword>
<keyword evidence="2" id="KW-0472">Membrane</keyword>
<evidence type="ECO:0008006" key="7">
    <source>
        <dbReference type="Google" id="ProtNLM"/>
    </source>
</evidence>
<name>R7Z423_CONA1</name>
<dbReference type="InterPro" id="IPR027246">
    <property type="entry name" value="Porin_Euk/Tom40"/>
</dbReference>
<dbReference type="InterPro" id="IPR001925">
    <property type="entry name" value="Porin_Euk"/>
</dbReference>
<evidence type="ECO:0000256" key="3">
    <source>
        <dbReference type="ARBA" id="ARBA00023114"/>
    </source>
</evidence>
<dbReference type="OrthoDB" id="7827681at2759"/>
<dbReference type="InterPro" id="IPR023614">
    <property type="entry name" value="Porin_dom_sf"/>
</dbReference>
<evidence type="ECO:0000256" key="2">
    <source>
        <dbReference type="ARBA" id="ARBA00022452"/>
    </source>
</evidence>
<protein>
    <recommendedName>
        <fullName evidence="7">Mitochondrial outer membrane protein porin</fullName>
    </recommendedName>
</protein>
<dbReference type="Pfam" id="PF01459">
    <property type="entry name" value="Porin_3"/>
    <property type="match status" value="1"/>
</dbReference>
<dbReference type="PANTHER" id="PTHR11743">
    <property type="entry name" value="VOLTAGE-DEPENDENT ANION-SELECTIVE CHANNEL"/>
    <property type="match status" value="1"/>
</dbReference>
<dbReference type="PRINTS" id="PR00185">
    <property type="entry name" value="EUKARYTPORIN"/>
</dbReference>
<sequence>MSVPDFTDIAKPSDGRAVPAPPSRGSTTTSTTTKAKQAVFSLPAAPVPAFTDISKSANDILNKDFYHALAANLEVKLKAPNGVAFTTKGTSTHDSATSGSVEAKKLLSNGIYLQRLSLAYLTLSSPLDRAFLAYFINPTSTTRPPAVTGLIYLKHAGMSITETFTTTNMLSTKVELDNTLAQGLKAEGINLFSTTNGFVGQKLNLTFKPDPRFHARAFFDYTKSGAVQAVVDAVTGHEGFLIGGEVGYDVQKAAVTRYSATLGYTMGSATAALQATNNMNLYTASYYQRVNSTTEVGVKTGFDVKSNTSIGMELASKHQLDPSSFVKGKINDRGILALAYNSKINSGLTFGIGASFDANKLNEGGHKVGTSFTFEG</sequence>
<dbReference type="GeneID" id="19905422"/>